<keyword evidence="1" id="KW-0472">Membrane</keyword>
<dbReference type="PANTHER" id="PTHR48098">
    <property type="entry name" value="ENTEROCHELIN ESTERASE-RELATED"/>
    <property type="match status" value="1"/>
</dbReference>
<sequence length="384" mass="41983">MAFFELNGWPLFIITVTLAFLALAFTVVVLPRQRRPGILKYVMQFVGVALVSLLVLVGIFLKMNMDNQWYSSWGDLLSDGGGQVAVTDVGATAAAAKPIKDLPHRAFNAMQTNPTQNAFFGSQVDPNNTSGQWVNLKIPGPQSGITQEATVWLPPSYMKQPQRAYPVITAFTGFPGDVKTYTKAMDIAQHIRSRVNSGAMREAIVVIPNVYPGNNDTECVDSNNGQWESYVSKDVVSWIRGNLRVSTDREAWSTLGYSAGGWCSSMFAVRHPDVWASSVNLAGYFAPTYSKGQQWKTADPRSYDLASVVARDKPDVKIWFFSGGEDTISVDAVRKFAASVSPPTTLVSNISQSGGHRVALWEAQLDPSLEWLGRTSPAFAPVSS</sequence>
<evidence type="ECO:0000313" key="2">
    <source>
        <dbReference type="EMBL" id="NDO78307.1"/>
    </source>
</evidence>
<dbReference type="InterPro" id="IPR029058">
    <property type="entry name" value="AB_hydrolase_fold"/>
</dbReference>
<evidence type="ECO:0000313" key="3">
    <source>
        <dbReference type="Proteomes" id="UP000471026"/>
    </source>
</evidence>
<dbReference type="GO" id="GO:0016747">
    <property type="term" value="F:acyltransferase activity, transferring groups other than amino-acyl groups"/>
    <property type="evidence" value="ECO:0007669"/>
    <property type="project" value="TreeGrafter"/>
</dbReference>
<accession>A0A6N9R089</accession>
<organism evidence="2 3">
    <name type="scientific">Kocuria marina subsp. indica</name>
    <dbReference type="NCBI Taxonomy" id="1049583"/>
    <lineage>
        <taxon>Bacteria</taxon>
        <taxon>Bacillati</taxon>
        <taxon>Actinomycetota</taxon>
        <taxon>Actinomycetes</taxon>
        <taxon>Micrococcales</taxon>
        <taxon>Micrococcaceae</taxon>
        <taxon>Kocuria</taxon>
    </lineage>
</organism>
<dbReference type="Pfam" id="PF00756">
    <property type="entry name" value="Esterase"/>
    <property type="match status" value="1"/>
</dbReference>
<dbReference type="AlphaFoldDB" id="A0A6N9R089"/>
<dbReference type="EMBL" id="WMHZ01000011">
    <property type="protein sequence ID" value="NDO78307.1"/>
    <property type="molecule type" value="Genomic_DNA"/>
</dbReference>
<dbReference type="InterPro" id="IPR000801">
    <property type="entry name" value="Esterase-like"/>
</dbReference>
<proteinExistence type="predicted"/>
<gene>
    <name evidence="2" type="ORF">GKZ75_08745</name>
</gene>
<reference evidence="2 3" key="1">
    <citation type="submission" date="2019-11" db="EMBL/GenBank/DDBJ databases">
        <title>Draft genome sequence of Kocuria indica DP-K7, a methyl red degrading Actinobacterium.</title>
        <authorList>
            <person name="Kumaran S."/>
            <person name="Tischler D."/>
            <person name="Ngo A.C.R."/>
            <person name="Schultes F."/>
        </authorList>
    </citation>
    <scope>NUCLEOTIDE SEQUENCE [LARGE SCALE GENOMIC DNA]</scope>
    <source>
        <strain evidence="2 3">DP-K7</strain>
    </source>
</reference>
<evidence type="ECO:0000256" key="1">
    <source>
        <dbReference type="SAM" id="Phobius"/>
    </source>
</evidence>
<keyword evidence="1" id="KW-1133">Transmembrane helix</keyword>
<protein>
    <recommendedName>
        <fullName evidence="4">Esterase</fullName>
    </recommendedName>
</protein>
<feature type="transmembrane region" description="Helical" evidence="1">
    <location>
        <begin position="42"/>
        <end position="61"/>
    </location>
</feature>
<dbReference type="InterPro" id="IPR050583">
    <property type="entry name" value="Mycobacterial_A85_antigen"/>
</dbReference>
<evidence type="ECO:0008006" key="4">
    <source>
        <dbReference type="Google" id="ProtNLM"/>
    </source>
</evidence>
<dbReference type="PANTHER" id="PTHR48098:SF1">
    <property type="entry name" value="DIACYLGLYCEROL ACYLTRANSFERASE_MYCOLYLTRANSFERASE AG85A"/>
    <property type="match status" value="1"/>
</dbReference>
<comment type="caution">
    <text evidence="2">The sequence shown here is derived from an EMBL/GenBank/DDBJ whole genome shotgun (WGS) entry which is preliminary data.</text>
</comment>
<name>A0A6N9R089_9MICC</name>
<dbReference type="Gene3D" id="3.40.50.1820">
    <property type="entry name" value="alpha/beta hydrolase"/>
    <property type="match status" value="1"/>
</dbReference>
<keyword evidence="1" id="KW-0812">Transmembrane</keyword>
<dbReference type="SUPFAM" id="SSF53474">
    <property type="entry name" value="alpha/beta-Hydrolases"/>
    <property type="match status" value="1"/>
</dbReference>
<dbReference type="RefSeq" id="WP_162229673.1">
    <property type="nucleotide sequence ID" value="NZ_WMHZ01000011.1"/>
</dbReference>
<dbReference type="Proteomes" id="UP000471026">
    <property type="component" value="Unassembled WGS sequence"/>
</dbReference>
<feature type="transmembrane region" description="Helical" evidence="1">
    <location>
        <begin position="12"/>
        <end position="30"/>
    </location>
</feature>